<dbReference type="HOGENOM" id="CLU_3350545_0_0_6"/>
<keyword evidence="2" id="KW-1185">Reference proteome</keyword>
<name>D3VHY9_XENNA</name>
<dbReference type="Proteomes" id="UP000008075">
    <property type="component" value="Chromosome"/>
</dbReference>
<proteinExistence type="predicted"/>
<dbReference type="EMBL" id="FN667742">
    <property type="protein sequence ID" value="CBJ88478.1"/>
    <property type="molecule type" value="Genomic_DNA"/>
</dbReference>
<dbReference type="KEGG" id="xne:XNC1_0401"/>
<dbReference type="AlphaFoldDB" id="D3VHY9"/>
<organism evidence="1 2">
    <name type="scientific">Xenorhabdus nematophila (strain ATCC 19061 / DSM 3370 / CCUG 14189 / LMG 1036 / NCIMB 9965 / AN6)</name>
    <dbReference type="NCBI Taxonomy" id="406817"/>
    <lineage>
        <taxon>Bacteria</taxon>
        <taxon>Pseudomonadati</taxon>
        <taxon>Pseudomonadota</taxon>
        <taxon>Gammaproteobacteria</taxon>
        <taxon>Enterobacterales</taxon>
        <taxon>Morganellaceae</taxon>
        <taxon>Xenorhabdus</taxon>
    </lineage>
</organism>
<accession>D3VHY9</accession>
<reference evidence="1 2" key="1">
    <citation type="journal article" date="2011" name="PLoS ONE">
        <title>The entomopathogenic bacterial endosymbionts xenorhabdus and photorhabdus: convergent lifestyles from divergent genomes.</title>
        <authorList>
            <person name="Chaston J.M."/>
            <person name="Suen G."/>
            <person name="Tucker S.L."/>
            <person name="Andersen A.W."/>
            <person name="Bhasin A."/>
            <person name="Bode E."/>
            <person name="Bode H.B."/>
            <person name="Brachmann A.O."/>
            <person name="Cowles C.E."/>
            <person name="Cowles K.N."/>
            <person name="Darby C."/>
            <person name="de Leon L."/>
            <person name="Drace K."/>
            <person name="Du Z."/>
            <person name="Givaudan A."/>
            <person name="Herbert Tran E.E."/>
            <person name="Jewell K.A."/>
            <person name="Knack J.J."/>
            <person name="Krasomil-Osterfeld K.C."/>
            <person name="Kukor R."/>
            <person name="Lanois A."/>
            <person name="Latreille P."/>
            <person name="Leimgruber N.K."/>
            <person name="Lipke C.M."/>
            <person name="Liu R."/>
            <person name="Lu X."/>
            <person name="Martens E.C."/>
            <person name="Marri P.R."/>
            <person name="Medigue C."/>
            <person name="Menard M.L."/>
            <person name="Miller N.M."/>
            <person name="Morales-Soto N."/>
            <person name="Norton S."/>
            <person name="Ogier J.C."/>
            <person name="Orchard S.S."/>
            <person name="Park D."/>
            <person name="Park Y."/>
            <person name="Qurollo B.A."/>
            <person name="Sugar D.R."/>
            <person name="Richards G.R."/>
            <person name="Rouy Z."/>
            <person name="Slominski B."/>
            <person name="Slominski K."/>
            <person name="Snyder H."/>
            <person name="Tjaden B.C."/>
            <person name="van der Hoeven R."/>
            <person name="Welch R.D."/>
            <person name="Wheeler C."/>
            <person name="Xiang B."/>
            <person name="Barbazuk B."/>
            <person name="Gaudriault S."/>
            <person name="Goodner B."/>
            <person name="Slater S.C."/>
            <person name="Forst S."/>
            <person name="Goldman B.S."/>
            <person name="Goodrich-Blair H."/>
        </authorList>
    </citation>
    <scope>NUCLEOTIDE SEQUENCE [LARGE SCALE GENOMIC DNA]</scope>
    <source>
        <strain evidence="2">ATCC 19061 / DSM 3370 / CCUG 14189 / LMG 1036 / NCIMB 9965 / AN6</strain>
    </source>
</reference>
<dbReference type="STRING" id="406817.XNC1_0401"/>
<protein>
    <submittedName>
        <fullName evidence="1">Uncharacterized protein</fullName>
    </submittedName>
</protein>
<gene>
    <name evidence="1" type="ordered locus">XNC1_0401</name>
</gene>
<evidence type="ECO:0000313" key="2">
    <source>
        <dbReference type="Proteomes" id="UP000008075"/>
    </source>
</evidence>
<evidence type="ECO:0000313" key="1">
    <source>
        <dbReference type="EMBL" id="CBJ88478.1"/>
    </source>
</evidence>
<sequence>MFWMLSSESEIGITEIKLTRGEEEFILKEKIGTLNALKGV</sequence>